<dbReference type="InterPro" id="IPR036388">
    <property type="entry name" value="WH-like_DNA-bd_sf"/>
</dbReference>
<gene>
    <name evidence="5" type="ORF">CC84DRAFT_1191167</name>
</gene>
<dbReference type="InterPro" id="IPR029063">
    <property type="entry name" value="SAM-dependent_MTases_sf"/>
</dbReference>
<dbReference type="Gene3D" id="3.40.50.150">
    <property type="entry name" value="Vaccinia Virus protein VP39"/>
    <property type="match status" value="1"/>
</dbReference>
<dbReference type="InterPro" id="IPR001077">
    <property type="entry name" value="COMT_C"/>
</dbReference>
<dbReference type="Pfam" id="PF00891">
    <property type="entry name" value="Methyltransf_2"/>
    <property type="match status" value="1"/>
</dbReference>
<dbReference type="GeneID" id="28764652"/>
<keyword evidence="2 5" id="KW-0808">Transferase</keyword>
<name>A0A177BXN9_9PLEO</name>
<protein>
    <submittedName>
        <fullName evidence="5">S-adenosyl-L-methionine-dependent methyltransferase</fullName>
    </submittedName>
</protein>
<evidence type="ECO:0000259" key="4">
    <source>
        <dbReference type="Pfam" id="PF00891"/>
    </source>
</evidence>
<evidence type="ECO:0000256" key="3">
    <source>
        <dbReference type="ARBA" id="ARBA00022691"/>
    </source>
</evidence>
<accession>A0A177BXN9</accession>
<dbReference type="OrthoDB" id="1606438at2759"/>
<evidence type="ECO:0000313" key="5">
    <source>
        <dbReference type="EMBL" id="OAF99166.1"/>
    </source>
</evidence>
<organism evidence="5 6">
    <name type="scientific">Paraphaeosphaeria sporulosa</name>
    <dbReference type="NCBI Taxonomy" id="1460663"/>
    <lineage>
        <taxon>Eukaryota</taxon>
        <taxon>Fungi</taxon>
        <taxon>Dikarya</taxon>
        <taxon>Ascomycota</taxon>
        <taxon>Pezizomycotina</taxon>
        <taxon>Dothideomycetes</taxon>
        <taxon>Pleosporomycetidae</taxon>
        <taxon>Pleosporales</taxon>
        <taxon>Massarineae</taxon>
        <taxon>Didymosphaeriaceae</taxon>
        <taxon>Paraphaeosphaeria</taxon>
    </lineage>
</organism>
<dbReference type="PANTHER" id="PTHR43712">
    <property type="entry name" value="PUTATIVE (AFU_ORTHOLOGUE AFUA_4G14580)-RELATED"/>
    <property type="match status" value="1"/>
</dbReference>
<dbReference type="GO" id="GO:0008171">
    <property type="term" value="F:O-methyltransferase activity"/>
    <property type="evidence" value="ECO:0007669"/>
    <property type="project" value="InterPro"/>
</dbReference>
<dbReference type="RefSeq" id="XP_018029532.1">
    <property type="nucleotide sequence ID" value="XM_018181166.1"/>
</dbReference>
<keyword evidence="1 5" id="KW-0489">Methyltransferase</keyword>
<evidence type="ECO:0000313" key="6">
    <source>
        <dbReference type="Proteomes" id="UP000077069"/>
    </source>
</evidence>
<dbReference type="InterPro" id="IPR036390">
    <property type="entry name" value="WH_DNA-bd_sf"/>
</dbReference>
<dbReference type="PROSITE" id="PS51683">
    <property type="entry name" value="SAM_OMT_II"/>
    <property type="match status" value="1"/>
</dbReference>
<keyword evidence="6" id="KW-1185">Reference proteome</keyword>
<dbReference type="SUPFAM" id="SSF46785">
    <property type="entry name" value="Winged helix' DNA-binding domain"/>
    <property type="match status" value="1"/>
</dbReference>
<dbReference type="EMBL" id="KV441562">
    <property type="protein sequence ID" value="OAF99166.1"/>
    <property type="molecule type" value="Genomic_DNA"/>
</dbReference>
<dbReference type="SUPFAM" id="SSF53335">
    <property type="entry name" value="S-adenosyl-L-methionine-dependent methyltransferases"/>
    <property type="match status" value="1"/>
</dbReference>
<dbReference type="PANTHER" id="PTHR43712:SF16">
    <property type="entry name" value="O-METHYLTRANSFERASE ELCB"/>
    <property type="match status" value="1"/>
</dbReference>
<dbReference type="Gene3D" id="1.10.10.10">
    <property type="entry name" value="Winged helix-like DNA-binding domain superfamily/Winged helix DNA-binding domain"/>
    <property type="match status" value="1"/>
</dbReference>
<sequence length="407" mass="45342">MPTLADLAREILRNAEFIDGAASRPEDAAGLDVETARTALLDATHRLILQSQSPESYMFQQMWSITDTFILRMIYTLNLPRHVPLVGSTTYTAVAAQVDVPLDHLIRLVRYAITIGYFTEPIPDHVAHSPASRLLAVNPDAFDAMGMILNELGPSTHAFPAALTRFAASEEPNETAYNIANDTDLAIYDFLAQHPERARRFGGAMRFFSGGGGNYIQALLDAFPWTDAANDRDDFVVVDVGGGHGSVAVALAGHTAHMRFIVQDKEETVAEGRNVLPAALEGRVEFQTHDFFTPQPLAADIYFFRWIFHNWSYKYCVRILQNLVPALKPGARIMVYEHVVEPGVDVLLSKKKERYLDLFMLCAYNSRERTEEEWRALFAAVDSRFVFQSVTAVAGASLSLVEAVWRG</sequence>
<dbReference type="AlphaFoldDB" id="A0A177BXN9"/>
<proteinExistence type="predicted"/>
<reference evidence="5 6" key="1">
    <citation type="submission" date="2016-05" db="EMBL/GenBank/DDBJ databases">
        <title>Comparative analysis of secretome profiles of manganese(II)-oxidizing ascomycete fungi.</title>
        <authorList>
            <consortium name="DOE Joint Genome Institute"/>
            <person name="Zeiner C.A."/>
            <person name="Purvine S.O."/>
            <person name="Zink E.M."/>
            <person name="Wu S."/>
            <person name="Pasa-Tolic L."/>
            <person name="Chaput D.L."/>
            <person name="Haridas S."/>
            <person name="Grigoriev I.V."/>
            <person name="Santelli C.M."/>
            <person name="Hansel C.M."/>
        </authorList>
    </citation>
    <scope>NUCLEOTIDE SEQUENCE [LARGE SCALE GENOMIC DNA]</scope>
    <source>
        <strain evidence="5 6">AP3s5-JAC2a</strain>
    </source>
</reference>
<dbReference type="InParanoid" id="A0A177BXN9"/>
<dbReference type="GO" id="GO:0032259">
    <property type="term" value="P:methylation"/>
    <property type="evidence" value="ECO:0007669"/>
    <property type="project" value="UniProtKB-KW"/>
</dbReference>
<dbReference type="InterPro" id="IPR016461">
    <property type="entry name" value="COMT-like"/>
</dbReference>
<evidence type="ECO:0000256" key="2">
    <source>
        <dbReference type="ARBA" id="ARBA00022679"/>
    </source>
</evidence>
<evidence type="ECO:0000256" key="1">
    <source>
        <dbReference type="ARBA" id="ARBA00022603"/>
    </source>
</evidence>
<keyword evidence="3" id="KW-0949">S-adenosyl-L-methionine</keyword>
<dbReference type="Proteomes" id="UP000077069">
    <property type="component" value="Unassembled WGS sequence"/>
</dbReference>
<feature type="domain" description="O-methyltransferase C-terminal" evidence="4">
    <location>
        <begin position="237"/>
        <end position="379"/>
    </location>
</feature>